<sequence length="85" mass="9663">MPDTENMESLKANGAVVICTGRNKKGDKRVLGKECGVGKESDVSEECVALEKDVDELNEIRKKNVRQGKRMGRQHIRMRCRMRCI</sequence>
<protein>
    <submittedName>
        <fullName evidence="1">Uncharacterized protein</fullName>
    </submittedName>
</protein>
<proteinExistence type="predicted"/>
<dbReference type="AlphaFoldDB" id="A0A5B7CQG4"/>
<dbReference type="Proteomes" id="UP000324222">
    <property type="component" value="Unassembled WGS sequence"/>
</dbReference>
<evidence type="ECO:0000313" key="2">
    <source>
        <dbReference type="Proteomes" id="UP000324222"/>
    </source>
</evidence>
<reference evidence="1 2" key="1">
    <citation type="submission" date="2019-05" db="EMBL/GenBank/DDBJ databases">
        <title>Another draft genome of Portunus trituberculatus and its Hox gene families provides insights of decapod evolution.</title>
        <authorList>
            <person name="Jeong J.-H."/>
            <person name="Song I."/>
            <person name="Kim S."/>
            <person name="Choi T."/>
            <person name="Kim D."/>
            <person name="Ryu S."/>
            <person name="Kim W."/>
        </authorList>
    </citation>
    <scope>NUCLEOTIDE SEQUENCE [LARGE SCALE GENOMIC DNA]</scope>
    <source>
        <tissue evidence="1">Muscle</tissue>
    </source>
</reference>
<keyword evidence="2" id="KW-1185">Reference proteome</keyword>
<organism evidence="1 2">
    <name type="scientific">Portunus trituberculatus</name>
    <name type="common">Swimming crab</name>
    <name type="synonym">Neptunus trituberculatus</name>
    <dbReference type="NCBI Taxonomy" id="210409"/>
    <lineage>
        <taxon>Eukaryota</taxon>
        <taxon>Metazoa</taxon>
        <taxon>Ecdysozoa</taxon>
        <taxon>Arthropoda</taxon>
        <taxon>Crustacea</taxon>
        <taxon>Multicrustacea</taxon>
        <taxon>Malacostraca</taxon>
        <taxon>Eumalacostraca</taxon>
        <taxon>Eucarida</taxon>
        <taxon>Decapoda</taxon>
        <taxon>Pleocyemata</taxon>
        <taxon>Brachyura</taxon>
        <taxon>Eubrachyura</taxon>
        <taxon>Portunoidea</taxon>
        <taxon>Portunidae</taxon>
        <taxon>Portuninae</taxon>
        <taxon>Portunus</taxon>
    </lineage>
</organism>
<gene>
    <name evidence="1" type="ORF">E2C01_003558</name>
</gene>
<accession>A0A5B7CQG4</accession>
<name>A0A5B7CQG4_PORTR</name>
<dbReference type="EMBL" id="VSRR010000136">
    <property type="protein sequence ID" value="MPC10914.1"/>
    <property type="molecule type" value="Genomic_DNA"/>
</dbReference>
<evidence type="ECO:0000313" key="1">
    <source>
        <dbReference type="EMBL" id="MPC10914.1"/>
    </source>
</evidence>
<comment type="caution">
    <text evidence="1">The sequence shown here is derived from an EMBL/GenBank/DDBJ whole genome shotgun (WGS) entry which is preliminary data.</text>
</comment>